<dbReference type="Pfam" id="PF25917">
    <property type="entry name" value="BSH_RND"/>
    <property type="match status" value="1"/>
</dbReference>
<dbReference type="InterPro" id="IPR058792">
    <property type="entry name" value="Beta-barrel_RND_2"/>
</dbReference>
<dbReference type="Proteomes" id="UP001500795">
    <property type="component" value="Unassembled WGS sequence"/>
</dbReference>
<comment type="subcellular location">
    <subcellularLocation>
        <location evidence="1">Cell envelope</location>
    </subcellularLocation>
</comment>
<reference evidence="10" key="1">
    <citation type="journal article" date="2019" name="Int. J. Syst. Evol. Microbiol.">
        <title>The Global Catalogue of Microorganisms (GCM) 10K type strain sequencing project: providing services to taxonomists for standard genome sequencing and annotation.</title>
        <authorList>
            <consortium name="The Broad Institute Genomics Platform"/>
            <consortium name="The Broad Institute Genome Sequencing Center for Infectious Disease"/>
            <person name="Wu L."/>
            <person name="Ma J."/>
        </authorList>
    </citation>
    <scope>NUCLEOTIDE SEQUENCE [LARGE SCALE GENOMIC DNA]</scope>
    <source>
        <strain evidence="10">JCM 17110</strain>
    </source>
</reference>
<evidence type="ECO:0000256" key="2">
    <source>
        <dbReference type="ARBA" id="ARBA00009477"/>
    </source>
</evidence>
<dbReference type="SUPFAM" id="SSF111369">
    <property type="entry name" value="HlyD-like secretion proteins"/>
    <property type="match status" value="1"/>
</dbReference>
<dbReference type="Pfam" id="PF25967">
    <property type="entry name" value="RND-MFP_C"/>
    <property type="match status" value="1"/>
</dbReference>
<dbReference type="Gene3D" id="2.40.50.100">
    <property type="match status" value="1"/>
</dbReference>
<dbReference type="Pfam" id="PF25876">
    <property type="entry name" value="HH_MFP_RND"/>
    <property type="match status" value="1"/>
</dbReference>
<dbReference type="InterPro" id="IPR058625">
    <property type="entry name" value="MdtA-like_BSH"/>
</dbReference>
<name>A0ABP6V7P0_9GAMM</name>
<feature type="domain" description="Multidrug resistance protein MdtA-like barrel-sandwich hybrid" evidence="6">
    <location>
        <begin position="75"/>
        <end position="193"/>
    </location>
</feature>
<keyword evidence="10" id="KW-1185">Reference proteome</keyword>
<feature type="domain" description="Multidrug resistance protein MdtA-like alpha-helical hairpin" evidence="5">
    <location>
        <begin position="109"/>
        <end position="160"/>
    </location>
</feature>
<keyword evidence="3" id="KW-0813">Transport</keyword>
<evidence type="ECO:0000256" key="4">
    <source>
        <dbReference type="SAM" id="Coils"/>
    </source>
</evidence>
<feature type="domain" description="Multidrug resistance protein MdtA-like C-terminal permuted SH3" evidence="8">
    <location>
        <begin position="284"/>
        <end position="350"/>
    </location>
</feature>
<feature type="domain" description="CusB-like beta-barrel" evidence="7">
    <location>
        <begin position="202"/>
        <end position="277"/>
    </location>
</feature>
<dbReference type="NCBIfam" id="TIGR01730">
    <property type="entry name" value="RND_mfp"/>
    <property type="match status" value="1"/>
</dbReference>
<evidence type="ECO:0000259" key="8">
    <source>
        <dbReference type="Pfam" id="PF25967"/>
    </source>
</evidence>
<comment type="caution">
    <text evidence="9">The sequence shown here is derived from an EMBL/GenBank/DDBJ whole genome shotgun (WGS) entry which is preliminary data.</text>
</comment>
<keyword evidence="4" id="KW-0175">Coiled coil</keyword>
<dbReference type="PANTHER" id="PTHR30469:SF11">
    <property type="entry name" value="BLL4320 PROTEIN"/>
    <property type="match status" value="1"/>
</dbReference>
<dbReference type="InterPro" id="IPR058627">
    <property type="entry name" value="MdtA-like_C"/>
</dbReference>
<dbReference type="PANTHER" id="PTHR30469">
    <property type="entry name" value="MULTIDRUG RESISTANCE PROTEIN MDTA"/>
    <property type="match status" value="1"/>
</dbReference>
<evidence type="ECO:0000259" key="7">
    <source>
        <dbReference type="Pfam" id="PF25954"/>
    </source>
</evidence>
<evidence type="ECO:0000259" key="6">
    <source>
        <dbReference type="Pfam" id="PF25917"/>
    </source>
</evidence>
<evidence type="ECO:0000256" key="3">
    <source>
        <dbReference type="ARBA" id="ARBA00022448"/>
    </source>
</evidence>
<evidence type="ECO:0000256" key="1">
    <source>
        <dbReference type="ARBA" id="ARBA00004196"/>
    </source>
</evidence>
<protein>
    <submittedName>
        <fullName evidence="9">Efflux RND transporter periplasmic adaptor subunit</fullName>
    </submittedName>
</protein>
<evidence type="ECO:0000313" key="10">
    <source>
        <dbReference type="Proteomes" id="UP001500795"/>
    </source>
</evidence>
<comment type="similarity">
    <text evidence="2">Belongs to the membrane fusion protein (MFP) (TC 8.A.1) family.</text>
</comment>
<dbReference type="Gene3D" id="2.40.30.170">
    <property type="match status" value="1"/>
</dbReference>
<sequence>MLRKLLWAGLGIIIVLPIVGGLMVIKLFQFEAMEVAGAQQLMPPEPVNVVEVREASWQSSIAAVGSVVAVQGTLIRTEAEGIVRDIAFEAGSRVKAGEQLVRLDVDIEQAQLREAQAAAALARLSFRRGQQLRKSQSISQGELDSLEANMKQANAQVDFFRALINKKTLRAPFAGRLGIRHISVGQFLDKGSPVVSLQSLDPVYVEFSLPQQRLGELSEGLQVTVSSDAYPEQPFTGRVTAFNPEIDPVTRSVRVQATLANLDGRLRPGMFVSVDMLAARSETVLLIPVTAVQHGSYGDAVFVVEEGEQGQDGGPPLVVRQQLVRLGARRGDFVVVTEGVAVGEQVVSTGVFKLRPGMAVVIDNRLAPDFKLEPRPDNT</sequence>
<dbReference type="Pfam" id="PF25954">
    <property type="entry name" value="Beta-barrel_RND_2"/>
    <property type="match status" value="1"/>
</dbReference>
<dbReference type="InterPro" id="IPR006143">
    <property type="entry name" value="RND_pump_MFP"/>
</dbReference>
<evidence type="ECO:0000259" key="5">
    <source>
        <dbReference type="Pfam" id="PF25876"/>
    </source>
</evidence>
<dbReference type="Gene3D" id="1.10.287.470">
    <property type="entry name" value="Helix hairpin bin"/>
    <property type="match status" value="1"/>
</dbReference>
<dbReference type="RefSeq" id="WP_344954347.1">
    <property type="nucleotide sequence ID" value="NZ_BAABCX010000001.1"/>
</dbReference>
<feature type="coiled-coil region" evidence="4">
    <location>
        <begin position="136"/>
        <end position="163"/>
    </location>
</feature>
<proteinExistence type="inferred from homology"/>
<accession>A0ABP6V7P0</accession>
<dbReference type="InterPro" id="IPR058624">
    <property type="entry name" value="MdtA-like_HH"/>
</dbReference>
<organism evidence="9 10">
    <name type="scientific">Zobellella aerophila</name>
    <dbReference type="NCBI Taxonomy" id="870480"/>
    <lineage>
        <taxon>Bacteria</taxon>
        <taxon>Pseudomonadati</taxon>
        <taxon>Pseudomonadota</taxon>
        <taxon>Gammaproteobacteria</taxon>
        <taxon>Aeromonadales</taxon>
        <taxon>Aeromonadaceae</taxon>
        <taxon>Zobellella</taxon>
    </lineage>
</organism>
<dbReference type="Gene3D" id="2.40.420.20">
    <property type="match status" value="1"/>
</dbReference>
<dbReference type="EMBL" id="BAABCX010000001">
    <property type="protein sequence ID" value="GAA3528602.1"/>
    <property type="molecule type" value="Genomic_DNA"/>
</dbReference>
<evidence type="ECO:0000313" key="9">
    <source>
        <dbReference type="EMBL" id="GAA3528602.1"/>
    </source>
</evidence>
<gene>
    <name evidence="9" type="ORF">GCM10022394_04730</name>
</gene>